<dbReference type="AlphaFoldDB" id="A0A7Y9JCZ2"/>
<comment type="caution">
    <text evidence="2">The sequence shown here is derived from an EMBL/GenBank/DDBJ whole genome shotgun (WGS) entry which is preliminary data.</text>
</comment>
<keyword evidence="3" id="KW-1185">Reference proteome</keyword>
<sequence length="219" mass="22197">MSASASDLRRLLPAVALAALAFVGVTSCDHGDDAGAPAPRATPTEVGTPLASLATDRLVVARAPFCDAVAPTAVEAALDSHVYDDASYGNGDRARLARGVTDVAHEYGCSWRTSDGVVAKAWVFAPPVTRAQGRRLAHAQLRPGCSAIKAGAGFGAPSVATSCGPRATGKGTELGYFGLFGDAWLGCTLGTTAATEPPDLVERADRWCAAVAQAASGTA</sequence>
<evidence type="ECO:0000313" key="2">
    <source>
        <dbReference type="EMBL" id="NYD42759.1"/>
    </source>
</evidence>
<dbReference type="RefSeq" id="WP_179664353.1">
    <property type="nucleotide sequence ID" value="NZ_JACCBG010000001.1"/>
</dbReference>
<evidence type="ECO:0000313" key="3">
    <source>
        <dbReference type="Proteomes" id="UP000535511"/>
    </source>
</evidence>
<evidence type="ECO:0008006" key="4">
    <source>
        <dbReference type="Google" id="ProtNLM"/>
    </source>
</evidence>
<dbReference type="Proteomes" id="UP000535511">
    <property type="component" value="Unassembled WGS sequence"/>
</dbReference>
<proteinExistence type="predicted"/>
<gene>
    <name evidence="2" type="ORF">BJZ21_002842</name>
</gene>
<name>A0A7Y9JCZ2_9ACTN</name>
<reference evidence="2 3" key="1">
    <citation type="submission" date="2020-07" db="EMBL/GenBank/DDBJ databases">
        <title>Sequencing the genomes of 1000 actinobacteria strains.</title>
        <authorList>
            <person name="Klenk H.-P."/>
        </authorList>
    </citation>
    <scope>NUCLEOTIDE SEQUENCE [LARGE SCALE GENOMIC DNA]</scope>
    <source>
        <strain evidence="2 3">DSM 21350</strain>
    </source>
</reference>
<feature type="signal peptide" evidence="1">
    <location>
        <begin position="1"/>
        <end position="18"/>
    </location>
</feature>
<protein>
    <recommendedName>
        <fullName evidence="4">DUF3558 domain-containing protein</fullName>
    </recommendedName>
</protein>
<dbReference type="EMBL" id="JACCBG010000001">
    <property type="protein sequence ID" value="NYD42759.1"/>
    <property type="molecule type" value="Genomic_DNA"/>
</dbReference>
<accession>A0A7Y9JCZ2</accession>
<feature type="chain" id="PRO_5038709857" description="DUF3558 domain-containing protein" evidence="1">
    <location>
        <begin position="19"/>
        <end position="219"/>
    </location>
</feature>
<keyword evidence="1" id="KW-0732">Signal</keyword>
<organism evidence="2 3">
    <name type="scientific">Nocardioides panaciterrulae</name>
    <dbReference type="NCBI Taxonomy" id="661492"/>
    <lineage>
        <taxon>Bacteria</taxon>
        <taxon>Bacillati</taxon>
        <taxon>Actinomycetota</taxon>
        <taxon>Actinomycetes</taxon>
        <taxon>Propionibacteriales</taxon>
        <taxon>Nocardioidaceae</taxon>
        <taxon>Nocardioides</taxon>
    </lineage>
</organism>
<evidence type="ECO:0000256" key="1">
    <source>
        <dbReference type="SAM" id="SignalP"/>
    </source>
</evidence>